<dbReference type="GO" id="GO:0016491">
    <property type="term" value="F:oxidoreductase activity"/>
    <property type="evidence" value="ECO:0007669"/>
    <property type="project" value="UniProtKB-KW"/>
</dbReference>
<dbReference type="Gene3D" id="3.50.50.60">
    <property type="entry name" value="FAD/NAD(P)-binding domain"/>
    <property type="match status" value="1"/>
</dbReference>
<evidence type="ECO:0000313" key="2">
    <source>
        <dbReference type="EMBL" id="SNV47667.1"/>
    </source>
</evidence>
<dbReference type="PANTHER" id="PTHR13847:SF201">
    <property type="entry name" value="PUTATIBE OXIDOREDUCTASE"/>
    <property type="match status" value="1"/>
</dbReference>
<dbReference type="PANTHER" id="PTHR13847">
    <property type="entry name" value="SARCOSINE DEHYDROGENASE-RELATED"/>
    <property type="match status" value="1"/>
</dbReference>
<accession>A0A239XLX5</accession>
<dbReference type="Proteomes" id="UP000215196">
    <property type="component" value="Chromosome 1"/>
</dbReference>
<dbReference type="InterPro" id="IPR006076">
    <property type="entry name" value="FAD-dep_OxRdtase"/>
</dbReference>
<feature type="domain" description="FAD dependent oxidoreductase" evidence="1">
    <location>
        <begin position="54"/>
        <end position="403"/>
    </location>
</feature>
<dbReference type="InterPro" id="IPR036188">
    <property type="entry name" value="FAD/NAD-bd_sf"/>
</dbReference>
<dbReference type="Pfam" id="PF01266">
    <property type="entry name" value="DAO"/>
    <property type="match status" value="1"/>
</dbReference>
<dbReference type="EC" id="1.4.3.-" evidence="2"/>
<dbReference type="AlphaFoldDB" id="A0A239XLX5"/>
<dbReference type="SUPFAM" id="SSF51905">
    <property type="entry name" value="FAD/NAD(P)-binding domain"/>
    <property type="match status" value="1"/>
</dbReference>
<gene>
    <name evidence="2" type="primary">puuB_2</name>
    <name evidence="2" type="ORF">SAMEA4412677_01773</name>
</gene>
<protein>
    <submittedName>
        <fullName evidence="2">Gamma-glutamylputrescine oxidoreductase</fullName>
        <ecNumber evidence="2">1.4.3.-</ecNumber>
    </submittedName>
</protein>
<dbReference type="Gene3D" id="3.30.9.10">
    <property type="entry name" value="D-Amino Acid Oxidase, subunit A, domain 2"/>
    <property type="match status" value="1"/>
</dbReference>
<evidence type="ECO:0000313" key="3">
    <source>
        <dbReference type="Proteomes" id="UP000215196"/>
    </source>
</evidence>
<reference evidence="2 3" key="1">
    <citation type="submission" date="2017-06" db="EMBL/GenBank/DDBJ databases">
        <authorList>
            <consortium name="Pathogen Informatics"/>
        </authorList>
    </citation>
    <scope>NUCLEOTIDE SEQUENCE [LARGE SCALE GENOMIC DNA]</scope>
    <source>
        <strain evidence="2 3">NCTC13490</strain>
    </source>
</reference>
<evidence type="ECO:0000259" key="1">
    <source>
        <dbReference type="Pfam" id="PF01266"/>
    </source>
</evidence>
<dbReference type="KEGG" id="ctak:4412677_01773"/>
<dbReference type="EMBL" id="LT906465">
    <property type="protein sequence ID" value="SNV47667.1"/>
    <property type="molecule type" value="Genomic_DNA"/>
</dbReference>
<name>A0A239XLX5_9FLAO</name>
<dbReference type="GO" id="GO:0005737">
    <property type="term" value="C:cytoplasm"/>
    <property type="evidence" value="ECO:0007669"/>
    <property type="project" value="TreeGrafter"/>
</dbReference>
<keyword evidence="2" id="KW-0560">Oxidoreductase</keyword>
<keyword evidence="3" id="KW-1185">Reference proteome</keyword>
<organism evidence="2 3">
    <name type="scientific">Chryseobacterium taklimakanense</name>
    <dbReference type="NCBI Taxonomy" id="536441"/>
    <lineage>
        <taxon>Bacteria</taxon>
        <taxon>Pseudomonadati</taxon>
        <taxon>Bacteroidota</taxon>
        <taxon>Flavobacteriia</taxon>
        <taxon>Flavobacteriales</taxon>
        <taxon>Weeksellaceae</taxon>
        <taxon>Chryseobacterium group</taxon>
        <taxon>Chryseobacterium</taxon>
    </lineage>
</organism>
<sequence>MSGVNFVTYIYGVEVIFVKDLIPMKLKTSEPFWLVKNGILESYPSLRENIETEILIVGGGITGSLIAHQCIKEGYITVLIDKREVCNGSTSATTSMLQYEIDVPLYELTGMIGNDGAEKSYWACFDSIDDLQKVHQEVKSEAGFKKKKSLYFAALKKDVSWLKKEFEARKAAKFPVKWLEADEIEKHYQLKNTYGGILSDQGGSIDAFRLAHDILRFNHKKGLQIFDKTEITKTEYSKTGVKITTEYGNFIKAKKIIYCNGFESTEIIKEKFVDLLSTYAIVSESSEEGMPHLENILIWNTAEPYLYMRTTDDNRILIGGEDEDFVDARKRDALLEKKAKKLQKTLGKYIPDYDMRIDFSWGGTFGETKDGLPYIGEHPDFPGAYFVLGFGGNGITFSVIGMEMVSDFLKNRKHELSEYFKFRR</sequence>
<proteinExistence type="predicted"/>